<evidence type="ECO:0000313" key="2">
    <source>
        <dbReference type="EMBL" id="KSU24110.1"/>
    </source>
</evidence>
<reference evidence="3 4" key="1">
    <citation type="submission" date="2015-10" db="EMBL/GenBank/DDBJ databases">
        <title>Draft Genome Sequences of 11 Lactococcus lactis subspecies cremoris strains.</title>
        <authorList>
            <person name="Wels M."/>
            <person name="Backus L."/>
            <person name="Boekhorst J."/>
            <person name="Dijkstra A."/>
            <person name="Beerthuizen M."/>
            <person name="Kelly W."/>
            <person name="Siezen R."/>
            <person name="Bachmann H."/>
            <person name="Van Hijum S."/>
        </authorList>
    </citation>
    <scope>NUCLEOTIDE SEQUENCE [LARGE SCALE GENOMIC DNA]</scope>
    <source>
        <strain evidence="4">LMG9449</strain>
        <strain evidence="3">N42</strain>
    </source>
</reference>
<dbReference type="Proteomes" id="UP000052991">
    <property type="component" value="Unassembled WGS sequence"/>
</dbReference>
<dbReference type="EMBL" id="LKLS01000153">
    <property type="protein sequence ID" value="KSU16671.1"/>
    <property type="molecule type" value="Genomic_DNA"/>
</dbReference>
<dbReference type="EMBL" id="LKLW01000160">
    <property type="protein sequence ID" value="KSU24110.1"/>
    <property type="molecule type" value="Genomic_DNA"/>
</dbReference>
<organism evidence="2 3">
    <name type="scientific">Lactococcus lactis subsp. lactis</name>
    <name type="common">Streptococcus lactis</name>
    <dbReference type="NCBI Taxonomy" id="1360"/>
    <lineage>
        <taxon>Bacteria</taxon>
        <taxon>Bacillati</taxon>
        <taxon>Bacillota</taxon>
        <taxon>Bacilli</taxon>
        <taxon>Lactobacillales</taxon>
        <taxon>Streptococcaceae</taxon>
        <taxon>Lactococcus</taxon>
    </lineage>
</organism>
<dbReference type="AlphaFoldDB" id="A0A0V8AYB4"/>
<comment type="caution">
    <text evidence="2">The sequence shown here is derived from an EMBL/GenBank/DDBJ whole genome shotgun (WGS) entry which is preliminary data.</text>
</comment>
<protein>
    <submittedName>
        <fullName evidence="2">Uncharacterized protein</fullName>
    </submittedName>
</protein>
<accession>A0A0V8AYB4</accession>
<evidence type="ECO:0000313" key="3">
    <source>
        <dbReference type="Proteomes" id="UP000052991"/>
    </source>
</evidence>
<name>A0A0V8AYB4_LACLL</name>
<dbReference type="PATRIC" id="fig|1360.100.peg.13"/>
<sequence length="41" mass="4669">MLVVTNFLFSCLKFFTTLFSSLKKHNSGKIGEMERVVKISS</sequence>
<dbReference type="Proteomes" id="UP000053612">
    <property type="component" value="Unassembled WGS sequence"/>
</dbReference>
<evidence type="ECO:0000313" key="4">
    <source>
        <dbReference type="Proteomes" id="UP000053612"/>
    </source>
</evidence>
<evidence type="ECO:0000313" key="1">
    <source>
        <dbReference type="EMBL" id="KSU16671.1"/>
    </source>
</evidence>
<gene>
    <name evidence="1" type="ORF">LMG9449_1919</name>
    <name evidence="2" type="ORF">N42_2636</name>
</gene>
<proteinExistence type="predicted"/>
<reference evidence="2" key="2">
    <citation type="journal article" date="2017" name="Genome Announc.">
        <title>Draft Genome Sequences of 24 Lactococcus lactis Strains.</title>
        <authorList>
            <person name="Backus L."/>
            <person name="Wels M."/>
            <person name="Boekhorst J."/>
            <person name="Dijkstra A.R."/>
            <person name="Beerthuyzen M."/>
            <person name="Kelly W.J."/>
            <person name="Siezen R.J."/>
            <person name="van Hijum S.A."/>
            <person name="Bachmann H."/>
        </authorList>
    </citation>
    <scope>NUCLEOTIDE SEQUENCE</scope>
    <source>
        <strain evidence="1">LMG9447</strain>
        <strain evidence="2">N42</strain>
    </source>
</reference>